<name>A0ABQ2Y6L2_9ACTN</name>
<accession>A0ABQ2Y6L2</accession>
<reference evidence="2" key="1">
    <citation type="journal article" date="2019" name="Int. J. Syst. Evol. Microbiol.">
        <title>The Global Catalogue of Microorganisms (GCM) 10K type strain sequencing project: providing services to taxonomists for standard genome sequencing and annotation.</title>
        <authorList>
            <consortium name="The Broad Institute Genomics Platform"/>
            <consortium name="The Broad Institute Genome Sequencing Center for Infectious Disease"/>
            <person name="Wu L."/>
            <person name="Ma J."/>
        </authorList>
    </citation>
    <scope>NUCLEOTIDE SEQUENCE [LARGE SCALE GENOMIC DNA]</scope>
    <source>
        <strain evidence="2">JCM 4586</strain>
    </source>
</reference>
<proteinExistence type="predicted"/>
<organism evidence="1 2">
    <name type="scientific">Streptomyces hiroshimensis</name>
    <dbReference type="NCBI Taxonomy" id="66424"/>
    <lineage>
        <taxon>Bacteria</taxon>
        <taxon>Bacillati</taxon>
        <taxon>Actinomycetota</taxon>
        <taxon>Actinomycetes</taxon>
        <taxon>Kitasatosporales</taxon>
        <taxon>Streptomycetaceae</taxon>
        <taxon>Streptomyces</taxon>
    </lineage>
</organism>
<dbReference type="EMBL" id="BMUT01000001">
    <property type="protein sequence ID" value="GGX63130.1"/>
    <property type="molecule type" value="Genomic_DNA"/>
</dbReference>
<sequence>MEVTVALEFIGIDPSTNDGNCPAAWVDKANADLLFQGWKPDEETEEECRANSPRPDHEAVVRVPVRMVPIIRKACDEAERRAQLLGAADQREALGDSP</sequence>
<protein>
    <submittedName>
        <fullName evidence="1">Uncharacterized protein</fullName>
    </submittedName>
</protein>
<comment type="caution">
    <text evidence="1">The sequence shown here is derived from an EMBL/GenBank/DDBJ whole genome shotgun (WGS) entry which is preliminary data.</text>
</comment>
<gene>
    <name evidence="1" type="ORF">GCM10010324_04850</name>
</gene>
<evidence type="ECO:0000313" key="1">
    <source>
        <dbReference type="EMBL" id="GGX63130.1"/>
    </source>
</evidence>
<dbReference type="Proteomes" id="UP000659223">
    <property type="component" value="Unassembled WGS sequence"/>
</dbReference>
<evidence type="ECO:0000313" key="2">
    <source>
        <dbReference type="Proteomes" id="UP000659223"/>
    </source>
</evidence>
<keyword evidence="2" id="KW-1185">Reference proteome</keyword>